<evidence type="ECO:0000313" key="2">
    <source>
        <dbReference type="Proteomes" id="UP000198620"/>
    </source>
</evidence>
<accession>A0A1H7IVQ9</accession>
<dbReference type="STRING" id="1233.SAMN05216387_102315"/>
<name>A0A1H7IVQ9_9PROT</name>
<organism evidence="1 2">
    <name type="scientific">Nitrosovibrio tenuis</name>
    <dbReference type="NCBI Taxonomy" id="1233"/>
    <lineage>
        <taxon>Bacteria</taxon>
        <taxon>Pseudomonadati</taxon>
        <taxon>Pseudomonadota</taxon>
        <taxon>Betaproteobacteria</taxon>
        <taxon>Nitrosomonadales</taxon>
        <taxon>Nitrosomonadaceae</taxon>
        <taxon>Nitrosovibrio</taxon>
    </lineage>
</organism>
<gene>
    <name evidence="1" type="ORF">SAMN05216387_102315</name>
</gene>
<sequence length="75" mass="8606">MIRSAGVFIFYARSLIRRSGAPVCPQGLKICRKGLKDRLRDEGYLQQDPTRIGFEVNDDYRVINCQGVQQKIFSI</sequence>
<keyword evidence="2" id="KW-1185">Reference proteome</keyword>
<protein>
    <submittedName>
        <fullName evidence="1">Uncharacterized protein</fullName>
    </submittedName>
</protein>
<proteinExistence type="predicted"/>
<evidence type="ECO:0000313" key="1">
    <source>
        <dbReference type="EMBL" id="SEK66603.1"/>
    </source>
</evidence>
<dbReference type="Proteomes" id="UP000198620">
    <property type="component" value="Unassembled WGS sequence"/>
</dbReference>
<reference evidence="1 2" key="1">
    <citation type="submission" date="2016-10" db="EMBL/GenBank/DDBJ databases">
        <authorList>
            <person name="de Groot N.N."/>
        </authorList>
    </citation>
    <scope>NUCLEOTIDE SEQUENCE [LARGE SCALE GENOMIC DNA]</scope>
    <source>
        <strain evidence="1 2">Nv1</strain>
    </source>
</reference>
<dbReference type="AlphaFoldDB" id="A0A1H7IVQ9"/>
<dbReference type="EMBL" id="FOBH01000002">
    <property type="protein sequence ID" value="SEK66603.1"/>
    <property type="molecule type" value="Genomic_DNA"/>
</dbReference>